<dbReference type="RefSeq" id="WP_377550677.1">
    <property type="nucleotide sequence ID" value="NZ_JBHSBN010000023.1"/>
</dbReference>
<comment type="caution">
    <text evidence="9">The sequence shown here is derived from an EMBL/GenBank/DDBJ whole genome shotgun (WGS) entry which is preliminary data.</text>
</comment>
<evidence type="ECO:0000256" key="6">
    <source>
        <dbReference type="SAM" id="MobiDB-lite"/>
    </source>
</evidence>
<organism evidence="9 10">
    <name type="scientific">Micromonospora zhanjiangensis</name>
    <dbReference type="NCBI Taxonomy" id="1522057"/>
    <lineage>
        <taxon>Bacteria</taxon>
        <taxon>Bacillati</taxon>
        <taxon>Actinomycetota</taxon>
        <taxon>Actinomycetes</taxon>
        <taxon>Micromonosporales</taxon>
        <taxon>Micromonosporaceae</taxon>
        <taxon>Micromonospora</taxon>
    </lineage>
</organism>
<protein>
    <submittedName>
        <fullName evidence="9">RNA polymerase sigma factor</fullName>
    </submittedName>
</protein>
<evidence type="ECO:0000259" key="8">
    <source>
        <dbReference type="Pfam" id="PF08281"/>
    </source>
</evidence>
<evidence type="ECO:0000313" key="10">
    <source>
        <dbReference type="Proteomes" id="UP001595868"/>
    </source>
</evidence>
<sequence length="190" mass="21180">MRQPPPVASVESDGGAPTSPVWDRPAEEAFREFYEASFGDVVAMLYALTGGMSDAHDLAQEAFCRAWQHWRTVESRDVPVAWVKRVAANLAISQARRRSVARRYLSRLRPEHVPEISADHVGLTDALRRLPAQHCRALVLHYLADMPVAGIAELLGVREGTVKSWLFRGRHALAELLRDPAEPAPREGRS</sequence>
<keyword evidence="4" id="KW-0238">DNA-binding</keyword>
<dbReference type="InterPro" id="IPR014284">
    <property type="entry name" value="RNA_pol_sigma-70_dom"/>
</dbReference>
<dbReference type="InterPro" id="IPR036388">
    <property type="entry name" value="WH-like_DNA-bd_sf"/>
</dbReference>
<keyword evidence="10" id="KW-1185">Reference proteome</keyword>
<feature type="domain" description="RNA polymerase sigma factor 70 region 4 type 2" evidence="8">
    <location>
        <begin position="123"/>
        <end position="172"/>
    </location>
</feature>
<dbReference type="PANTHER" id="PTHR43133">
    <property type="entry name" value="RNA POLYMERASE ECF-TYPE SIGMA FACTO"/>
    <property type="match status" value="1"/>
</dbReference>
<keyword evidence="2" id="KW-0805">Transcription regulation</keyword>
<dbReference type="InterPro" id="IPR013249">
    <property type="entry name" value="RNA_pol_sigma70_r4_t2"/>
</dbReference>
<dbReference type="InterPro" id="IPR013325">
    <property type="entry name" value="RNA_pol_sigma_r2"/>
</dbReference>
<dbReference type="InterPro" id="IPR013324">
    <property type="entry name" value="RNA_pol_sigma_r3/r4-like"/>
</dbReference>
<dbReference type="PANTHER" id="PTHR43133:SF50">
    <property type="entry name" value="ECF RNA POLYMERASE SIGMA FACTOR SIGM"/>
    <property type="match status" value="1"/>
</dbReference>
<name>A0ABV8KU38_9ACTN</name>
<evidence type="ECO:0000256" key="4">
    <source>
        <dbReference type="ARBA" id="ARBA00023125"/>
    </source>
</evidence>
<reference evidence="10" key="1">
    <citation type="journal article" date="2019" name="Int. J. Syst. Evol. Microbiol.">
        <title>The Global Catalogue of Microorganisms (GCM) 10K type strain sequencing project: providing services to taxonomists for standard genome sequencing and annotation.</title>
        <authorList>
            <consortium name="The Broad Institute Genomics Platform"/>
            <consortium name="The Broad Institute Genome Sequencing Center for Infectious Disease"/>
            <person name="Wu L."/>
            <person name="Ma J."/>
        </authorList>
    </citation>
    <scope>NUCLEOTIDE SEQUENCE [LARGE SCALE GENOMIC DNA]</scope>
    <source>
        <strain evidence="10">2902at01</strain>
    </source>
</reference>
<comment type="similarity">
    <text evidence="1">Belongs to the sigma-70 factor family. ECF subfamily.</text>
</comment>
<gene>
    <name evidence="9" type="ORF">ACFOX0_26075</name>
</gene>
<accession>A0ABV8KU38</accession>
<dbReference type="Pfam" id="PF08281">
    <property type="entry name" value="Sigma70_r4_2"/>
    <property type="match status" value="1"/>
</dbReference>
<dbReference type="SUPFAM" id="SSF88946">
    <property type="entry name" value="Sigma2 domain of RNA polymerase sigma factors"/>
    <property type="match status" value="1"/>
</dbReference>
<dbReference type="Gene3D" id="1.10.10.10">
    <property type="entry name" value="Winged helix-like DNA-binding domain superfamily/Winged helix DNA-binding domain"/>
    <property type="match status" value="1"/>
</dbReference>
<feature type="domain" description="RNA polymerase sigma-70 region 2" evidence="7">
    <location>
        <begin position="34"/>
        <end position="99"/>
    </location>
</feature>
<proteinExistence type="inferred from homology"/>
<keyword evidence="5" id="KW-0804">Transcription</keyword>
<evidence type="ECO:0000259" key="7">
    <source>
        <dbReference type="Pfam" id="PF04542"/>
    </source>
</evidence>
<evidence type="ECO:0000313" key="9">
    <source>
        <dbReference type="EMBL" id="MFC4109385.1"/>
    </source>
</evidence>
<dbReference type="InterPro" id="IPR039425">
    <property type="entry name" value="RNA_pol_sigma-70-like"/>
</dbReference>
<evidence type="ECO:0000256" key="5">
    <source>
        <dbReference type="ARBA" id="ARBA00023163"/>
    </source>
</evidence>
<dbReference type="EMBL" id="JBHSBN010000023">
    <property type="protein sequence ID" value="MFC4109385.1"/>
    <property type="molecule type" value="Genomic_DNA"/>
</dbReference>
<dbReference type="NCBIfam" id="TIGR02937">
    <property type="entry name" value="sigma70-ECF"/>
    <property type="match status" value="1"/>
</dbReference>
<feature type="region of interest" description="Disordered" evidence="6">
    <location>
        <begin position="1"/>
        <end position="21"/>
    </location>
</feature>
<dbReference type="Gene3D" id="1.10.1740.10">
    <property type="match status" value="1"/>
</dbReference>
<evidence type="ECO:0000256" key="3">
    <source>
        <dbReference type="ARBA" id="ARBA00023082"/>
    </source>
</evidence>
<dbReference type="InterPro" id="IPR007627">
    <property type="entry name" value="RNA_pol_sigma70_r2"/>
</dbReference>
<dbReference type="Pfam" id="PF04542">
    <property type="entry name" value="Sigma70_r2"/>
    <property type="match status" value="1"/>
</dbReference>
<dbReference type="CDD" id="cd06171">
    <property type="entry name" value="Sigma70_r4"/>
    <property type="match status" value="1"/>
</dbReference>
<evidence type="ECO:0000256" key="2">
    <source>
        <dbReference type="ARBA" id="ARBA00023015"/>
    </source>
</evidence>
<evidence type="ECO:0000256" key="1">
    <source>
        <dbReference type="ARBA" id="ARBA00010641"/>
    </source>
</evidence>
<keyword evidence="3" id="KW-0731">Sigma factor</keyword>
<dbReference type="SUPFAM" id="SSF88659">
    <property type="entry name" value="Sigma3 and sigma4 domains of RNA polymerase sigma factors"/>
    <property type="match status" value="1"/>
</dbReference>
<dbReference type="Proteomes" id="UP001595868">
    <property type="component" value="Unassembled WGS sequence"/>
</dbReference>